<dbReference type="InterPro" id="IPR043017">
    <property type="entry name" value="WIYLD_dom_sf"/>
</dbReference>
<dbReference type="InterPro" id="IPR018848">
    <property type="entry name" value="WIYLD_domain"/>
</dbReference>
<feature type="compositionally biased region" description="Polar residues" evidence="5">
    <location>
        <begin position="263"/>
        <end position="272"/>
    </location>
</feature>
<evidence type="ECO:0000256" key="1">
    <source>
        <dbReference type="ARBA" id="ARBA00004141"/>
    </source>
</evidence>
<feature type="region of interest" description="Disordered" evidence="5">
    <location>
        <begin position="257"/>
        <end position="293"/>
    </location>
</feature>
<keyword evidence="9" id="KW-1185">Reference proteome</keyword>
<dbReference type="Proteomes" id="UP000515121">
    <property type="component" value="Unplaced"/>
</dbReference>
<evidence type="ECO:0000259" key="8">
    <source>
        <dbReference type="Pfam" id="PF10440"/>
    </source>
</evidence>
<sequence>MAPRRKTPKVGFRRIDAAFDALRPMGFPDYVVRKTIRNLLKVYGGDDGWRFIEEYSYQLVIDTILQEQANTEQENLKEKCSKKRSNTRMDAAIDAMKPFGFPNNMVVKTMKELQKVGSLFLFIFFLKERRHFEVFIEFLFSFKETSKKNGNFCGFVLFQVYGEEGWPFIEEAYYKVLLEAILEKVNGEGTNDSTKPAAETVSGTLEPACSDVNPPITTLQTSDVLDNASEADEAFGTAKLTNESDCEHLPSIEAEGSVRRHACSTSHSTPPLSHNPPLPGSSSTEKRRPYYGWIGSDDEEDVVELRPGPLAEEIENQLSSSRERRKRVEYCSKEICEDRLVEVMKKYLLGCRTNLAMNISFSFLSIQKMTNQRQLLFQKQHCNQRQLWSLSGLQLGLLVCLLCLPYFFGTCPHCSPTYCSFGAITRIKNIVPKCEDLLKVAAAGPLAGFCLGFVLFLLGFILPSSDGIGVVVDASVFHESFLVGGVAKLLLGDVLKEGTPPSVNPLVIWAWAGLLINSINGIPAGELDGGRISFAIWGKKASARF</sequence>
<evidence type="ECO:0000313" key="10">
    <source>
        <dbReference type="RefSeq" id="XP_022765025.1"/>
    </source>
</evidence>
<dbReference type="Pfam" id="PF02163">
    <property type="entry name" value="Peptidase_M50"/>
    <property type="match status" value="1"/>
</dbReference>
<evidence type="ECO:0000256" key="3">
    <source>
        <dbReference type="ARBA" id="ARBA00022989"/>
    </source>
</evidence>
<feature type="transmembrane region" description="Helical" evidence="6">
    <location>
        <begin position="387"/>
        <end position="408"/>
    </location>
</feature>
<proteinExistence type="predicted"/>
<dbReference type="KEGG" id="dzi:111310134"/>
<dbReference type="InterPro" id="IPR008915">
    <property type="entry name" value="Peptidase_M50"/>
</dbReference>
<evidence type="ECO:0000259" key="7">
    <source>
        <dbReference type="Pfam" id="PF02163"/>
    </source>
</evidence>
<dbReference type="OrthoDB" id="1898570at2759"/>
<dbReference type="AlphaFoldDB" id="A0A6P6AJI2"/>
<feature type="domain" description="Peptidase M50" evidence="7">
    <location>
        <begin position="419"/>
        <end position="538"/>
    </location>
</feature>
<keyword evidence="4 6" id="KW-0472">Membrane</keyword>
<feature type="region of interest" description="Disordered" evidence="5">
    <location>
        <begin position="188"/>
        <end position="217"/>
    </location>
</feature>
<evidence type="ECO:0000313" key="9">
    <source>
        <dbReference type="Proteomes" id="UP000515121"/>
    </source>
</evidence>
<name>A0A6P6AJI2_DURZI</name>
<keyword evidence="3 6" id="KW-1133">Transmembrane helix</keyword>
<evidence type="ECO:0000256" key="2">
    <source>
        <dbReference type="ARBA" id="ARBA00022692"/>
    </source>
</evidence>
<feature type="domain" description="WIYLD" evidence="8">
    <location>
        <begin position="9"/>
        <end position="69"/>
    </location>
</feature>
<dbReference type="GO" id="GO:0016020">
    <property type="term" value="C:membrane"/>
    <property type="evidence" value="ECO:0007669"/>
    <property type="project" value="UniProtKB-SubCell"/>
</dbReference>
<dbReference type="Gene3D" id="1.10.8.850">
    <property type="entry name" value="Histone-lysine N methyltransferase , C-terminal domain-like"/>
    <property type="match status" value="3"/>
</dbReference>
<accession>A0A6P6AJI2</accession>
<dbReference type="PANTHER" id="PTHR34271">
    <property type="entry name" value="NUCLEOLAR HISTONE METHYLTRANSFERASE-RELATED PROTEIN"/>
    <property type="match status" value="1"/>
</dbReference>
<dbReference type="GO" id="GO:0006508">
    <property type="term" value="P:proteolysis"/>
    <property type="evidence" value="ECO:0007669"/>
    <property type="project" value="InterPro"/>
</dbReference>
<evidence type="ECO:0000256" key="4">
    <source>
        <dbReference type="ARBA" id="ARBA00023136"/>
    </source>
</evidence>
<evidence type="ECO:0000256" key="5">
    <source>
        <dbReference type="SAM" id="MobiDB-lite"/>
    </source>
</evidence>
<protein>
    <submittedName>
        <fullName evidence="10">Uncharacterized protein LOC111310134</fullName>
    </submittedName>
</protein>
<feature type="domain" description="WIYLD" evidence="8">
    <location>
        <begin position="157"/>
        <end position="184"/>
    </location>
</feature>
<feature type="transmembrane region" description="Helical" evidence="6">
    <location>
        <begin position="442"/>
        <end position="462"/>
    </location>
</feature>
<evidence type="ECO:0000256" key="6">
    <source>
        <dbReference type="SAM" id="Phobius"/>
    </source>
</evidence>
<dbReference type="GeneID" id="111310134"/>
<dbReference type="Pfam" id="PF10440">
    <property type="entry name" value="WIYLD"/>
    <property type="match status" value="2"/>
</dbReference>
<keyword evidence="2 6" id="KW-0812">Transmembrane</keyword>
<organism evidence="9 10">
    <name type="scientific">Durio zibethinus</name>
    <name type="common">Durian</name>
    <dbReference type="NCBI Taxonomy" id="66656"/>
    <lineage>
        <taxon>Eukaryota</taxon>
        <taxon>Viridiplantae</taxon>
        <taxon>Streptophyta</taxon>
        <taxon>Embryophyta</taxon>
        <taxon>Tracheophyta</taxon>
        <taxon>Spermatophyta</taxon>
        <taxon>Magnoliopsida</taxon>
        <taxon>eudicotyledons</taxon>
        <taxon>Gunneridae</taxon>
        <taxon>Pentapetalae</taxon>
        <taxon>rosids</taxon>
        <taxon>malvids</taxon>
        <taxon>Malvales</taxon>
        <taxon>Malvaceae</taxon>
        <taxon>Helicteroideae</taxon>
        <taxon>Durio</taxon>
    </lineage>
</organism>
<comment type="subcellular location">
    <subcellularLocation>
        <location evidence="1">Membrane</location>
        <topology evidence="1">Multi-pass membrane protein</topology>
    </subcellularLocation>
</comment>
<dbReference type="RefSeq" id="XP_022765025.1">
    <property type="nucleotide sequence ID" value="XM_022909290.1"/>
</dbReference>
<reference evidence="10" key="1">
    <citation type="submission" date="2025-08" db="UniProtKB">
        <authorList>
            <consortium name="RefSeq"/>
        </authorList>
    </citation>
    <scope>IDENTIFICATION</scope>
    <source>
        <tissue evidence="10">Fruit stalk</tissue>
    </source>
</reference>
<gene>
    <name evidence="10" type="primary">LOC111310134</name>
</gene>
<dbReference type="PANTHER" id="PTHR34271:SF1">
    <property type="entry name" value="NUCLEOLAR HISTONE METHYLTRANSFERASE-RELATED PROTEIN"/>
    <property type="match status" value="1"/>
</dbReference>